<dbReference type="InterPro" id="IPR005950">
    <property type="entry name" value="ModA"/>
</dbReference>
<dbReference type="SUPFAM" id="SSF53850">
    <property type="entry name" value="Periplasmic binding protein-like II"/>
    <property type="match status" value="1"/>
</dbReference>
<evidence type="ECO:0000256" key="3">
    <source>
        <dbReference type="ARBA" id="ARBA00022729"/>
    </source>
</evidence>
<feature type="binding site" evidence="4">
    <location>
        <position position="91"/>
    </location>
    <ligand>
        <name>molybdate</name>
        <dbReference type="ChEBI" id="CHEBI:36264"/>
    </ligand>
</feature>
<evidence type="ECO:0000313" key="6">
    <source>
        <dbReference type="Proteomes" id="UP000075502"/>
    </source>
</evidence>
<keyword evidence="2 4" id="KW-0479">Metal-binding</keyword>
<keyword evidence="4" id="KW-0500">Molybdenum</keyword>
<dbReference type="GO" id="GO:0015689">
    <property type="term" value="P:molybdate ion transport"/>
    <property type="evidence" value="ECO:0007669"/>
    <property type="project" value="InterPro"/>
</dbReference>
<evidence type="ECO:0000256" key="2">
    <source>
        <dbReference type="ARBA" id="ARBA00022723"/>
    </source>
</evidence>
<sequence length="291" mass="30477">MTSRAGRRRPPGASPTNLARRQLLRAFPRLVLAACLVAMFGCGRSQPPPAPREDRLAVFAAASLREVFTAIGEDFERAHPGVEVTFNFAGTQELRTQLEHGAAADVFASADQRHMDELVKSGRAVGPVVFARNEPVLVVARESAGAIRGLADLPGAARIVIGAPEVPIGRYTLQILDRASASLGADFRARVEARVASRELNVRQVLAKVSLGEAQASVVYRTDAQAAQDGVTVVAIPPEVNVIAGYPIAVVAGAAHPGLARAWVDLVRSEAGQSALRRAGFLAPSGGGSGS</sequence>
<feature type="binding site" evidence="4">
    <location>
        <position position="220"/>
    </location>
    <ligand>
        <name>molybdate</name>
        <dbReference type="ChEBI" id="CHEBI:36264"/>
    </ligand>
</feature>
<organism evidence="5 6">
    <name type="scientific">Sorangium cellulosum</name>
    <name type="common">Polyangium cellulosum</name>
    <dbReference type="NCBI Taxonomy" id="56"/>
    <lineage>
        <taxon>Bacteria</taxon>
        <taxon>Pseudomonadati</taxon>
        <taxon>Myxococcota</taxon>
        <taxon>Polyangia</taxon>
        <taxon>Polyangiales</taxon>
        <taxon>Polyangiaceae</taxon>
        <taxon>Sorangium</taxon>
    </lineage>
</organism>
<dbReference type="GO" id="GO:0030973">
    <property type="term" value="F:molybdate ion binding"/>
    <property type="evidence" value="ECO:0007669"/>
    <property type="project" value="TreeGrafter"/>
</dbReference>
<keyword evidence="3" id="KW-0732">Signal</keyword>
<accession>A0A150TR19</accession>
<dbReference type="GO" id="GO:0046872">
    <property type="term" value="F:metal ion binding"/>
    <property type="evidence" value="ECO:0007669"/>
    <property type="project" value="UniProtKB-KW"/>
</dbReference>
<evidence type="ECO:0000256" key="4">
    <source>
        <dbReference type="PIRSR" id="PIRSR004846-1"/>
    </source>
</evidence>
<reference evidence="5 6" key="1">
    <citation type="submission" date="2014-02" db="EMBL/GenBank/DDBJ databases">
        <title>The small core and large imbalanced accessory genome model reveals a collaborative survival strategy of Sorangium cellulosum strains in nature.</title>
        <authorList>
            <person name="Han K."/>
            <person name="Peng R."/>
            <person name="Blom J."/>
            <person name="Li Y.-Z."/>
        </authorList>
    </citation>
    <scope>NUCLEOTIDE SEQUENCE [LARGE SCALE GENOMIC DNA]</scope>
    <source>
        <strain evidence="5 6">So0007-03</strain>
    </source>
</reference>
<comment type="similarity">
    <text evidence="1">Belongs to the bacterial solute-binding protein ModA family.</text>
</comment>
<dbReference type="EMBL" id="JEME01001532">
    <property type="protein sequence ID" value="KYG06908.1"/>
    <property type="molecule type" value="Genomic_DNA"/>
</dbReference>
<gene>
    <name evidence="5" type="ORF">BE21_32260</name>
</gene>
<dbReference type="PIRSF" id="PIRSF004846">
    <property type="entry name" value="ModA"/>
    <property type="match status" value="1"/>
</dbReference>
<dbReference type="Proteomes" id="UP000075502">
    <property type="component" value="Unassembled WGS sequence"/>
</dbReference>
<feature type="binding site" evidence="4">
    <location>
        <position position="202"/>
    </location>
    <ligand>
        <name>molybdate</name>
        <dbReference type="ChEBI" id="CHEBI:36264"/>
    </ligand>
</feature>
<evidence type="ECO:0000313" key="5">
    <source>
        <dbReference type="EMBL" id="KYG06908.1"/>
    </source>
</evidence>
<dbReference type="AlphaFoldDB" id="A0A150TR19"/>
<dbReference type="InterPro" id="IPR050682">
    <property type="entry name" value="ModA/WtpA"/>
</dbReference>
<comment type="caution">
    <text evidence="5">The sequence shown here is derived from an EMBL/GenBank/DDBJ whole genome shotgun (WGS) entry which is preliminary data.</text>
</comment>
<protein>
    <submittedName>
        <fullName evidence="5">Molybdenum ABC transporter substrate-binding protein</fullName>
    </submittedName>
</protein>
<dbReference type="PANTHER" id="PTHR30632">
    <property type="entry name" value="MOLYBDATE-BINDING PERIPLASMIC PROTEIN"/>
    <property type="match status" value="1"/>
</dbReference>
<dbReference type="NCBIfam" id="TIGR01256">
    <property type="entry name" value="modA"/>
    <property type="match status" value="1"/>
</dbReference>
<proteinExistence type="inferred from homology"/>
<evidence type="ECO:0000256" key="1">
    <source>
        <dbReference type="ARBA" id="ARBA00009175"/>
    </source>
</evidence>
<dbReference type="PANTHER" id="PTHR30632:SF0">
    <property type="entry name" value="SULFATE-BINDING PROTEIN"/>
    <property type="match status" value="1"/>
</dbReference>
<dbReference type="CDD" id="cd13538">
    <property type="entry name" value="PBP2_ModA_like_1"/>
    <property type="match status" value="1"/>
</dbReference>
<dbReference type="Pfam" id="PF13531">
    <property type="entry name" value="SBP_bac_11"/>
    <property type="match status" value="1"/>
</dbReference>
<feature type="binding site" evidence="4">
    <location>
        <position position="63"/>
    </location>
    <ligand>
        <name>molybdate</name>
        <dbReference type="ChEBI" id="CHEBI:36264"/>
    </ligand>
</feature>
<name>A0A150TR19_SORCE</name>
<dbReference type="Gene3D" id="3.40.190.10">
    <property type="entry name" value="Periplasmic binding protein-like II"/>
    <property type="match status" value="2"/>
</dbReference>